<dbReference type="EMBL" id="MLAK01000282">
    <property type="protein sequence ID" value="OHT15042.1"/>
    <property type="molecule type" value="Genomic_DNA"/>
</dbReference>
<keyword evidence="3" id="KW-1185">Reference proteome</keyword>
<dbReference type="Pfam" id="PF00071">
    <property type="entry name" value="Ras"/>
    <property type="match status" value="2"/>
</dbReference>
<gene>
    <name evidence="2" type="ORF">TRFO_14561</name>
</gene>
<proteinExistence type="predicted"/>
<keyword evidence="1" id="KW-0547">Nucleotide-binding</keyword>
<dbReference type="SMART" id="SM00173">
    <property type="entry name" value="RAS"/>
    <property type="match status" value="1"/>
</dbReference>
<dbReference type="PROSITE" id="PS51419">
    <property type="entry name" value="RAB"/>
    <property type="match status" value="2"/>
</dbReference>
<reference evidence="2" key="1">
    <citation type="submission" date="2016-10" db="EMBL/GenBank/DDBJ databases">
        <authorList>
            <person name="Benchimol M."/>
            <person name="Almeida L.G."/>
            <person name="Vasconcelos A.T."/>
            <person name="Perreira-Neves A."/>
            <person name="Rosa I.A."/>
            <person name="Tasca T."/>
            <person name="Bogo M.R."/>
            <person name="de Souza W."/>
        </authorList>
    </citation>
    <scope>NUCLEOTIDE SEQUENCE [LARGE SCALE GENOMIC DNA]</scope>
    <source>
        <strain evidence="2">K</strain>
    </source>
</reference>
<dbReference type="InterPro" id="IPR027417">
    <property type="entry name" value="P-loop_NTPase"/>
</dbReference>
<dbReference type="InterPro" id="IPR001806">
    <property type="entry name" value="Small_GTPase"/>
</dbReference>
<name>A0A1J4KV69_9EUKA</name>
<evidence type="ECO:0000313" key="2">
    <source>
        <dbReference type="EMBL" id="OHT15042.1"/>
    </source>
</evidence>
<dbReference type="SUPFAM" id="SSF52540">
    <property type="entry name" value="P-loop containing nucleoside triphosphate hydrolases"/>
    <property type="match status" value="2"/>
</dbReference>
<dbReference type="PANTHER" id="PTHR47978">
    <property type="match status" value="1"/>
</dbReference>
<dbReference type="GO" id="GO:0005525">
    <property type="term" value="F:GTP binding"/>
    <property type="evidence" value="ECO:0007669"/>
    <property type="project" value="InterPro"/>
</dbReference>
<accession>A0A1J4KV69</accession>
<protein>
    <recommendedName>
        <fullName evidence="4">Ras family protein</fullName>
    </recommendedName>
</protein>
<sequence length="350" mass="41051">MVRYIQLIEILFRLPFFEMNPLDAKFTILVMGDPNIGKSKFLYFLDDDQIVPTTMEKLTSVPRTFQFGSKFIESQLIKISNLDDPLTNDAYKNVVGVLLLYDVTNRNSFNSIPSYLNKIRAKFNKEIVIVLVGNKDDLENSKEVSFREGESYADQEKLLFTQVSTKHIYRIKTAFRLLVDQVCRKMFPEEALIIDEKRKHDFEGEKIENCDDDREEENSQFHLINRVENPDYYLKMILVGNAPGKTSLHIRLIQKKFILGTTATIGLDSQFLYFKNKEKTIRLLLYDSSSRKDTTRIMPHYFRDMNGCAVMYDMTNRESFVDAKFYLNLFYEQYHENVCFILVGSKCDLF</sequence>
<dbReference type="GeneID" id="94832593"/>
<dbReference type="GO" id="GO:0003924">
    <property type="term" value="F:GTPase activity"/>
    <property type="evidence" value="ECO:0007669"/>
    <property type="project" value="InterPro"/>
</dbReference>
<comment type="caution">
    <text evidence="2">The sequence shown here is derived from an EMBL/GenBank/DDBJ whole genome shotgun (WGS) entry which is preliminary data.</text>
</comment>
<dbReference type="PRINTS" id="PR00449">
    <property type="entry name" value="RASTRNSFRMNG"/>
</dbReference>
<dbReference type="Proteomes" id="UP000179807">
    <property type="component" value="Unassembled WGS sequence"/>
</dbReference>
<evidence type="ECO:0000256" key="1">
    <source>
        <dbReference type="ARBA" id="ARBA00022741"/>
    </source>
</evidence>
<dbReference type="Gene3D" id="3.40.50.300">
    <property type="entry name" value="P-loop containing nucleotide triphosphate hydrolases"/>
    <property type="match status" value="2"/>
</dbReference>
<evidence type="ECO:0000313" key="3">
    <source>
        <dbReference type="Proteomes" id="UP000179807"/>
    </source>
</evidence>
<organism evidence="2 3">
    <name type="scientific">Tritrichomonas foetus</name>
    <dbReference type="NCBI Taxonomy" id="1144522"/>
    <lineage>
        <taxon>Eukaryota</taxon>
        <taxon>Metamonada</taxon>
        <taxon>Parabasalia</taxon>
        <taxon>Tritrichomonadida</taxon>
        <taxon>Tritrichomonadidae</taxon>
        <taxon>Tritrichomonas</taxon>
    </lineage>
</organism>
<dbReference type="VEuPathDB" id="TrichDB:TRFO_14561"/>
<dbReference type="PROSITE" id="PS51421">
    <property type="entry name" value="RAS"/>
    <property type="match status" value="1"/>
</dbReference>
<dbReference type="SMART" id="SM00175">
    <property type="entry name" value="RAB"/>
    <property type="match status" value="1"/>
</dbReference>
<dbReference type="RefSeq" id="XP_068368178.1">
    <property type="nucleotide sequence ID" value="XM_068497889.1"/>
</dbReference>
<evidence type="ECO:0008006" key="4">
    <source>
        <dbReference type="Google" id="ProtNLM"/>
    </source>
</evidence>
<dbReference type="AlphaFoldDB" id="A0A1J4KV69"/>